<evidence type="ECO:0000313" key="2">
    <source>
        <dbReference type="Proteomes" id="UP000215223"/>
    </source>
</evidence>
<proteinExistence type="predicted"/>
<organism evidence="1 2">
    <name type="scientific">Amycolatopsis thailandensis</name>
    <dbReference type="NCBI Taxonomy" id="589330"/>
    <lineage>
        <taxon>Bacteria</taxon>
        <taxon>Bacillati</taxon>
        <taxon>Actinomycetota</taxon>
        <taxon>Actinomycetes</taxon>
        <taxon>Pseudonocardiales</taxon>
        <taxon>Pseudonocardiaceae</taxon>
        <taxon>Amycolatopsis</taxon>
    </lineage>
</organism>
<sequence>MQAELACLKADLTSSVSDHASSALKHASSGFGHPVALGVFGLSAGGRVAKATFATLKVAKVAFATLAAVSSEGGEEAFTDSRGLDAGGVRVIEHRSRVFEDRSRVIEGGTHENGFSVRATGSTVCRSRRTG</sequence>
<evidence type="ECO:0000313" key="1">
    <source>
        <dbReference type="EMBL" id="OXM57542.1"/>
    </source>
</evidence>
<keyword evidence="2" id="KW-1185">Reference proteome</keyword>
<protein>
    <submittedName>
        <fullName evidence="1">Uncharacterized protein</fullName>
    </submittedName>
</protein>
<name>A0A229SF53_9PSEU</name>
<accession>A0A229SF53</accession>
<dbReference type="Proteomes" id="UP000215223">
    <property type="component" value="Unassembled WGS sequence"/>
</dbReference>
<reference evidence="1 2" key="1">
    <citation type="submission" date="2017-07" db="EMBL/GenBank/DDBJ databases">
        <title>Amycolatopsis thailandensis Genome sequencing and assembly.</title>
        <authorList>
            <person name="Kaur N."/>
            <person name="Mayilraj S."/>
        </authorList>
    </citation>
    <scope>NUCLEOTIDE SEQUENCE [LARGE SCALE GENOMIC DNA]</scope>
    <source>
        <strain evidence="1 2">JCM 16380</strain>
    </source>
</reference>
<comment type="caution">
    <text evidence="1">The sequence shown here is derived from an EMBL/GenBank/DDBJ whole genome shotgun (WGS) entry which is preliminary data.</text>
</comment>
<gene>
    <name evidence="1" type="ORF">CFP71_07530</name>
</gene>
<dbReference type="AlphaFoldDB" id="A0A229SF53"/>
<dbReference type="EMBL" id="NMQT01000023">
    <property type="protein sequence ID" value="OXM57542.1"/>
    <property type="molecule type" value="Genomic_DNA"/>
</dbReference>